<reference evidence="1 2" key="1">
    <citation type="submission" date="2018-06" db="EMBL/GenBank/DDBJ databases">
        <authorList>
            <consortium name="Pathogen Informatics"/>
            <person name="Doyle S."/>
        </authorList>
    </citation>
    <scope>NUCLEOTIDE SEQUENCE [LARGE SCALE GENOMIC DNA]</scope>
    <source>
        <strain evidence="2">NCTC 11048</strain>
    </source>
</reference>
<keyword evidence="2" id="KW-1185">Reference proteome</keyword>
<proteinExistence type="predicted"/>
<dbReference type="EMBL" id="UHDP01000001">
    <property type="protein sequence ID" value="SUM43842.1"/>
    <property type="molecule type" value="Genomic_DNA"/>
</dbReference>
<evidence type="ECO:0000313" key="1">
    <source>
        <dbReference type="EMBL" id="SUM43842.1"/>
    </source>
</evidence>
<name>A0A380FZ64_STAIN</name>
<dbReference type="RefSeq" id="WP_019167423.1">
    <property type="nucleotide sequence ID" value="NZ_CAIB01000033.1"/>
</dbReference>
<dbReference type="OrthoDB" id="71707at2"/>
<dbReference type="AlphaFoldDB" id="A0A380FZ64"/>
<protein>
    <recommendedName>
        <fullName evidence="3">AbrB family transcriptional regulator</fullName>
    </recommendedName>
</protein>
<organism evidence="1 2">
    <name type="scientific">Staphylococcus intermedius NCTC 11048</name>
    <dbReference type="NCBI Taxonomy" id="1141106"/>
    <lineage>
        <taxon>Bacteria</taxon>
        <taxon>Bacillati</taxon>
        <taxon>Bacillota</taxon>
        <taxon>Bacilli</taxon>
        <taxon>Bacillales</taxon>
        <taxon>Staphylococcaceae</taxon>
        <taxon>Staphylococcus</taxon>
        <taxon>Staphylococcus intermedius group</taxon>
    </lineage>
</organism>
<sequence length="77" mass="8676">MDKVKTRKQGNAVMVTIAKKFNVPEGQEFYITKEADGTISLIPKIQDYFKDVTAGEFIDEEDSLAQNFTTLGNELDE</sequence>
<dbReference type="NCBIfam" id="NF047400">
    <property type="entry name" value="MazE_PemI_antitoxin"/>
    <property type="match status" value="1"/>
</dbReference>
<dbReference type="Proteomes" id="UP000255549">
    <property type="component" value="Unassembled WGS sequence"/>
</dbReference>
<evidence type="ECO:0000313" key="2">
    <source>
        <dbReference type="Proteomes" id="UP000255549"/>
    </source>
</evidence>
<gene>
    <name evidence="1" type="ORF">NCTC11048_00176</name>
</gene>
<dbReference type="STRING" id="1141106.GCA_000308095_02420"/>
<accession>A0A380FZ64</accession>
<evidence type="ECO:0008006" key="3">
    <source>
        <dbReference type="Google" id="ProtNLM"/>
    </source>
</evidence>